<dbReference type="AlphaFoldDB" id="A0AAF3EVT1"/>
<dbReference type="PANTHER" id="PTHR23033:SF14">
    <property type="entry name" value="GLYCOPROTEIN-N-ACETYLGALACTOSAMINE 3-BETA-GALACTOSYLTRANSFERASE 1-RELATED"/>
    <property type="match status" value="1"/>
</dbReference>
<dbReference type="PANTHER" id="PTHR23033">
    <property type="entry name" value="BETA1,3-GALACTOSYLTRANSFERASE"/>
    <property type="match status" value="1"/>
</dbReference>
<reference evidence="15" key="1">
    <citation type="submission" date="2024-02" db="UniProtKB">
        <authorList>
            <consortium name="WormBaseParasite"/>
        </authorList>
    </citation>
    <scope>IDENTIFICATION</scope>
</reference>
<keyword evidence="5" id="KW-0328">Glycosyltransferase</keyword>
<sequence length="464" mass="52596">MCLWFGLLYQFVLITLCTGVSIFFVILSQPCSFDLRTADKLFSNLRAQFTGDKTKSAALSHNFSEFTWGHWAVSPLASSLSKHFDEQPYDWVVFLDPNSVVDVKRLESFLKKHDAKVDHFFGYKLLDEQPTIIHHFRGFDSISKLPYPSFSAGFAFSCALFKKLANLPEEKKSAHVFAIDAKHELAALIKDSLDFELENAAEIFCLFPQANCAVTYLFPQYSVIEGCDGENIDRDEVYTAVKTYSEFHRSRVVVVKRTWANQLKYVDYFSDIEDQFIPTKTFGITNTERGHCAKTLAILKYYVNNLKNFPKNKWLIIADDDTLLSVSRLFRLLRCYSASEAIILGERYGFGFSADGTDGYDYPTGGAGMIFSKTAAKSIADSCVCPRADSPDDMILGSCARSLGIPIIHSPAFHQARSIDYAKAYITQIPPISFHKFEDIDPYEEYMGLLHEEIPTDPRHHTEL</sequence>
<dbReference type="InterPro" id="IPR029044">
    <property type="entry name" value="Nucleotide-diphossugar_trans"/>
</dbReference>
<evidence type="ECO:0000256" key="2">
    <source>
        <dbReference type="ARBA" id="ARBA00004922"/>
    </source>
</evidence>
<keyword evidence="11 12" id="KW-0472">Membrane</keyword>
<organism evidence="14 15">
    <name type="scientific">Mesorhabditis belari</name>
    <dbReference type="NCBI Taxonomy" id="2138241"/>
    <lineage>
        <taxon>Eukaryota</taxon>
        <taxon>Metazoa</taxon>
        <taxon>Ecdysozoa</taxon>
        <taxon>Nematoda</taxon>
        <taxon>Chromadorea</taxon>
        <taxon>Rhabditida</taxon>
        <taxon>Rhabditina</taxon>
        <taxon>Rhabditomorpha</taxon>
        <taxon>Rhabditoidea</taxon>
        <taxon>Rhabditidae</taxon>
        <taxon>Mesorhabditinae</taxon>
        <taxon>Mesorhabditis</taxon>
    </lineage>
</organism>
<evidence type="ECO:0000256" key="9">
    <source>
        <dbReference type="ARBA" id="ARBA00022968"/>
    </source>
</evidence>
<evidence type="ECO:0000256" key="6">
    <source>
        <dbReference type="ARBA" id="ARBA00022679"/>
    </source>
</evidence>
<evidence type="ECO:0000256" key="12">
    <source>
        <dbReference type="SAM" id="Phobius"/>
    </source>
</evidence>
<evidence type="ECO:0000259" key="13">
    <source>
        <dbReference type="Pfam" id="PF02434"/>
    </source>
</evidence>
<evidence type="ECO:0000256" key="3">
    <source>
        <dbReference type="ARBA" id="ARBA00006462"/>
    </source>
</evidence>
<dbReference type="FunFam" id="3.90.550.50:FF:000008">
    <property type="entry name" value="Beta-1,3-glucosyltransferase"/>
    <property type="match status" value="1"/>
</dbReference>
<evidence type="ECO:0000256" key="10">
    <source>
        <dbReference type="ARBA" id="ARBA00022989"/>
    </source>
</evidence>
<dbReference type="SUPFAM" id="SSF53448">
    <property type="entry name" value="Nucleotide-diphospho-sugar transferases"/>
    <property type="match status" value="2"/>
</dbReference>
<dbReference type="WBParaSite" id="MBELARI_LOCUS18304">
    <property type="protein sequence ID" value="MBELARI_LOCUS18304"/>
    <property type="gene ID" value="MBELARI_LOCUS18304"/>
</dbReference>
<comment type="subcellular location">
    <subcellularLocation>
        <location evidence="1">Membrane</location>
        <topology evidence="1">Single-pass type II membrane protein</topology>
    </subcellularLocation>
</comment>
<feature type="transmembrane region" description="Helical" evidence="12">
    <location>
        <begin position="7"/>
        <end position="27"/>
    </location>
</feature>
<proteinExistence type="inferred from homology"/>
<feature type="domain" description="Fringe-like glycosyltransferase" evidence="13">
    <location>
        <begin position="72"/>
        <end position="170"/>
    </location>
</feature>
<feature type="domain" description="Fringe-like glycosyltransferase" evidence="13">
    <location>
        <begin position="231"/>
        <end position="439"/>
    </location>
</feature>
<keyword evidence="9" id="KW-0735">Signal-anchor</keyword>
<evidence type="ECO:0000256" key="4">
    <source>
        <dbReference type="ARBA" id="ARBA00012557"/>
    </source>
</evidence>
<keyword evidence="8" id="KW-0547">Nucleotide-binding</keyword>
<protein>
    <recommendedName>
        <fullName evidence="4">N-acetylgalactosaminide beta-1,3-galactosyltransferase</fullName>
        <ecNumber evidence="4">2.4.1.122</ecNumber>
    </recommendedName>
</protein>
<dbReference type="Pfam" id="PF02434">
    <property type="entry name" value="Fringe"/>
    <property type="match status" value="2"/>
</dbReference>
<evidence type="ECO:0000313" key="15">
    <source>
        <dbReference type="WBParaSite" id="MBELARI_LOCUS18304"/>
    </source>
</evidence>
<keyword evidence="14" id="KW-1185">Reference proteome</keyword>
<comment type="similarity">
    <text evidence="3">Belongs to the glycosyltransferase 31 family. Beta3-Gal-T subfamily.</text>
</comment>
<dbReference type="Proteomes" id="UP000887575">
    <property type="component" value="Unassembled WGS sequence"/>
</dbReference>
<keyword evidence="6" id="KW-0808">Transferase</keyword>
<evidence type="ECO:0000256" key="11">
    <source>
        <dbReference type="ARBA" id="ARBA00023136"/>
    </source>
</evidence>
<keyword evidence="10 12" id="KW-1133">Transmembrane helix</keyword>
<evidence type="ECO:0000256" key="5">
    <source>
        <dbReference type="ARBA" id="ARBA00022676"/>
    </source>
</evidence>
<evidence type="ECO:0000256" key="8">
    <source>
        <dbReference type="ARBA" id="ARBA00022741"/>
    </source>
</evidence>
<comment type="pathway">
    <text evidence="2">Protein modification; protein glycosylation.</text>
</comment>
<keyword evidence="7 12" id="KW-0812">Transmembrane</keyword>
<dbReference type="InterPro" id="IPR003378">
    <property type="entry name" value="Fringe-like_glycosylTrfase"/>
</dbReference>
<evidence type="ECO:0000313" key="14">
    <source>
        <dbReference type="Proteomes" id="UP000887575"/>
    </source>
</evidence>
<dbReference type="EC" id="2.4.1.122" evidence="4"/>
<name>A0AAF3EVT1_9BILA</name>
<dbReference type="GO" id="GO:0016263">
    <property type="term" value="F:glycoprotein-N-acetylgalactosamine 3-beta-galactosyltransferase activity"/>
    <property type="evidence" value="ECO:0007669"/>
    <property type="project" value="UniProtKB-EC"/>
</dbReference>
<dbReference type="GO" id="GO:0016020">
    <property type="term" value="C:membrane"/>
    <property type="evidence" value="ECO:0007669"/>
    <property type="project" value="UniProtKB-SubCell"/>
</dbReference>
<evidence type="ECO:0000256" key="1">
    <source>
        <dbReference type="ARBA" id="ARBA00004606"/>
    </source>
</evidence>
<evidence type="ECO:0000256" key="7">
    <source>
        <dbReference type="ARBA" id="ARBA00022692"/>
    </source>
</evidence>
<accession>A0AAF3EVT1</accession>
<dbReference type="Gene3D" id="3.90.550.50">
    <property type="match status" value="2"/>
</dbReference>
<dbReference type="InterPro" id="IPR026050">
    <property type="entry name" value="C1GALT1/C1GALT1_chp1"/>
</dbReference>
<dbReference type="GO" id="GO:0000166">
    <property type="term" value="F:nucleotide binding"/>
    <property type="evidence" value="ECO:0007669"/>
    <property type="project" value="UniProtKB-KW"/>
</dbReference>